<dbReference type="RefSeq" id="WP_152077154.1">
    <property type="nucleotide sequence ID" value="NZ_CAAKNU010000054.1"/>
</dbReference>
<name>A0A5K1JD34_9ACTN</name>
<dbReference type="InterPro" id="IPR021529">
    <property type="entry name" value="DUF2798"/>
</dbReference>
<keyword evidence="1" id="KW-0812">Transmembrane</keyword>
<accession>A0A5K1JD34</accession>
<keyword evidence="1" id="KW-0472">Membrane</keyword>
<reference evidence="2 3" key="1">
    <citation type="submission" date="2019-10" db="EMBL/GenBank/DDBJ databases">
        <authorList>
            <person name="Wolf R A."/>
        </authorList>
    </citation>
    <scope>NUCLEOTIDE SEQUENCE [LARGE SCALE GENOMIC DNA]</scope>
    <source>
        <strain evidence="2">Collinsella_aerofaciens_MC2</strain>
    </source>
</reference>
<organism evidence="2 3">
    <name type="scientific">Collinsella aerofaciens</name>
    <dbReference type="NCBI Taxonomy" id="74426"/>
    <lineage>
        <taxon>Bacteria</taxon>
        <taxon>Bacillati</taxon>
        <taxon>Actinomycetota</taxon>
        <taxon>Coriobacteriia</taxon>
        <taxon>Coriobacteriales</taxon>
        <taxon>Coriobacteriaceae</taxon>
        <taxon>Collinsella</taxon>
    </lineage>
</organism>
<evidence type="ECO:0000313" key="2">
    <source>
        <dbReference type="EMBL" id="VWM02189.1"/>
    </source>
</evidence>
<sequence length="197" mass="21617">MPINKRESLLFTFIMCFCMVLWMSIYNVALQHGAINGEVIAAARLGFPVAYVFAMCCDWFIASPLAKGFAFKFLVTPGKSSPLAMTLAVSSCMVVPMVIIMSLYGACEGLFHMPGGPLSNLQVLPMMWLINIPRNFIMALPWNLLAAGPVARFVFRRAFPMGTVFEEQHMELVRMPGAPVADAVNDVAEDMGVEPAC</sequence>
<feature type="transmembrane region" description="Helical" evidence="1">
    <location>
        <begin position="9"/>
        <end position="29"/>
    </location>
</feature>
<gene>
    <name evidence="2" type="ORF">KCJAJFAP_01084</name>
</gene>
<dbReference type="AlphaFoldDB" id="A0A5K1JD34"/>
<dbReference type="Pfam" id="PF11391">
    <property type="entry name" value="DUF2798"/>
    <property type="match status" value="1"/>
</dbReference>
<dbReference type="EMBL" id="CABWIE010000036">
    <property type="protein sequence ID" value="VWM02189.1"/>
    <property type="molecule type" value="Genomic_DNA"/>
</dbReference>
<keyword evidence="1" id="KW-1133">Transmembrane helix</keyword>
<protein>
    <recommendedName>
        <fullName evidence="4">DUF2798 domain-containing protein</fullName>
    </recommendedName>
</protein>
<keyword evidence="3" id="KW-1185">Reference proteome</keyword>
<feature type="transmembrane region" description="Helical" evidence="1">
    <location>
        <begin position="83"/>
        <end position="104"/>
    </location>
</feature>
<proteinExistence type="predicted"/>
<evidence type="ECO:0008006" key="4">
    <source>
        <dbReference type="Google" id="ProtNLM"/>
    </source>
</evidence>
<feature type="transmembrane region" description="Helical" evidence="1">
    <location>
        <begin position="41"/>
        <end position="62"/>
    </location>
</feature>
<feature type="transmembrane region" description="Helical" evidence="1">
    <location>
        <begin position="136"/>
        <end position="155"/>
    </location>
</feature>
<evidence type="ECO:0000313" key="3">
    <source>
        <dbReference type="Proteomes" id="UP000361836"/>
    </source>
</evidence>
<evidence type="ECO:0000256" key="1">
    <source>
        <dbReference type="SAM" id="Phobius"/>
    </source>
</evidence>
<dbReference type="Proteomes" id="UP000361836">
    <property type="component" value="Unassembled WGS sequence"/>
</dbReference>